<gene>
    <name evidence="3" type="ORF">JYP50_01265</name>
</gene>
<dbReference type="PANTHER" id="PTHR35335:SF1">
    <property type="entry name" value="UPF0716 PROTEIN FXSA"/>
    <property type="match status" value="1"/>
</dbReference>
<accession>A0A939DBU7</accession>
<dbReference type="AlphaFoldDB" id="A0A939DBU7"/>
<keyword evidence="2" id="KW-1133">Transmembrane helix</keyword>
<keyword evidence="4" id="KW-1185">Reference proteome</keyword>
<dbReference type="Proteomes" id="UP000664303">
    <property type="component" value="Unassembled WGS sequence"/>
</dbReference>
<dbReference type="PANTHER" id="PTHR35335">
    <property type="entry name" value="UPF0716 PROTEIN FXSA"/>
    <property type="match status" value="1"/>
</dbReference>
<evidence type="ECO:0000256" key="2">
    <source>
        <dbReference type="SAM" id="Phobius"/>
    </source>
</evidence>
<keyword evidence="2" id="KW-0472">Membrane</keyword>
<feature type="transmembrane region" description="Helical" evidence="2">
    <location>
        <begin position="26"/>
        <end position="43"/>
    </location>
</feature>
<dbReference type="GO" id="GO:0016020">
    <property type="term" value="C:membrane"/>
    <property type="evidence" value="ECO:0007669"/>
    <property type="project" value="InterPro"/>
</dbReference>
<proteinExistence type="predicted"/>
<dbReference type="EMBL" id="JAFKCZ010000001">
    <property type="protein sequence ID" value="MBN7795199.1"/>
    <property type="molecule type" value="Genomic_DNA"/>
</dbReference>
<reference evidence="3" key="1">
    <citation type="submission" date="2021-02" db="EMBL/GenBank/DDBJ databases">
        <title>PHA producing bacteria isolated from coastal sediment in Guangdong, Shenzhen.</title>
        <authorList>
            <person name="Zheng W."/>
            <person name="Yu S."/>
            <person name="Huang Y."/>
        </authorList>
    </citation>
    <scope>NUCLEOTIDE SEQUENCE</scope>
    <source>
        <strain evidence="3">TN14-10</strain>
    </source>
</reference>
<organism evidence="3 4">
    <name type="scientific">Parahaliea mediterranea</name>
    <dbReference type="NCBI Taxonomy" id="651086"/>
    <lineage>
        <taxon>Bacteria</taxon>
        <taxon>Pseudomonadati</taxon>
        <taxon>Pseudomonadota</taxon>
        <taxon>Gammaproteobacteria</taxon>
        <taxon>Cellvibrionales</taxon>
        <taxon>Halieaceae</taxon>
        <taxon>Parahaliea</taxon>
    </lineage>
</organism>
<evidence type="ECO:0000313" key="3">
    <source>
        <dbReference type="EMBL" id="MBN7795199.1"/>
    </source>
</evidence>
<dbReference type="InterPro" id="IPR007313">
    <property type="entry name" value="FxsA"/>
</dbReference>
<keyword evidence="2" id="KW-0812">Transmembrane</keyword>
<feature type="region of interest" description="Disordered" evidence="1">
    <location>
        <begin position="114"/>
        <end position="137"/>
    </location>
</feature>
<protein>
    <submittedName>
        <fullName evidence="3">FxsA family protein</fullName>
    </submittedName>
</protein>
<evidence type="ECO:0000313" key="4">
    <source>
        <dbReference type="Proteomes" id="UP000664303"/>
    </source>
</evidence>
<sequence>MRILLLLLPWLELATLIQLGVETDLFTALLYVLATGVLGLLILQRQGVGMFRHLREAQAGRVFGTRLLLDDMAMGLAGLLLMIPGMITDFAALVVLIGPLRRKLARFFTGPQAEPYAPERDSGTRSTIEGNYRRLDD</sequence>
<feature type="transmembrane region" description="Helical" evidence="2">
    <location>
        <begin position="76"/>
        <end position="98"/>
    </location>
</feature>
<name>A0A939DBU7_9GAMM</name>
<dbReference type="NCBIfam" id="NF008528">
    <property type="entry name" value="PRK11463.1-2"/>
    <property type="match status" value="1"/>
</dbReference>
<comment type="caution">
    <text evidence="3">The sequence shown here is derived from an EMBL/GenBank/DDBJ whole genome shotgun (WGS) entry which is preliminary data.</text>
</comment>
<evidence type="ECO:0000256" key="1">
    <source>
        <dbReference type="SAM" id="MobiDB-lite"/>
    </source>
</evidence>
<dbReference type="Pfam" id="PF04186">
    <property type="entry name" value="FxsA"/>
    <property type="match status" value="1"/>
</dbReference>
<dbReference type="RefSeq" id="WP_206558636.1">
    <property type="nucleotide sequence ID" value="NZ_JAFKCZ010000001.1"/>
</dbReference>